<dbReference type="PANTHER" id="PTHR37809">
    <property type="entry name" value="RIBOSOMAL PROTEIN S12 METHYLTHIOTRANSFERASE ACCESSORY FACTOR YCAO"/>
    <property type="match status" value="1"/>
</dbReference>
<comment type="caution">
    <text evidence="2">The sequence shown here is derived from an EMBL/GenBank/DDBJ whole genome shotgun (WGS) entry which is preliminary data.</text>
</comment>
<name>A0AAW9CMY4_BURTH</name>
<evidence type="ECO:0000313" key="2">
    <source>
        <dbReference type="EMBL" id="MDW9251707.1"/>
    </source>
</evidence>
<feature type="domain" description="YcaO" evidence="1">
    <location>
        <begin position="507"/>
        <end position="882"/>
    </location>
</feature>
<accession>A0AAW9CMY4</accession>
<gene>
    <name evidence="2" type="ORF">C7S16_4683</name>
</gene>
<dbReference type="InterPro" id="IPR012924">
    <property type="entry name" value="TfuA_core"/>
</dbReference>
<protein>
    <recommendedName>
        <fullName evidence="1">YcaO domain-containing protein</fullName>
    </recommendedName>
</protein>
<evidence type="ECO:0000259" key="1">
    <source>
        <dbReference type="PROSITE" id="PS51664"/>
    </source>
</evidence>
<dbReference type="Pfam" id="PF02624">
    <property type="entry name" value="YcaO"/>
    <property type="match status" value="1"/>
</dbReference>
<dbReference type="Pfam" id="PF07812">
    <property type="entry name" value="TfuA"/>
    <property type="match status" value="1"/>
</dbReference>
<evidence type="ECO:0000313" key="3">
    <source>
        <dbReference type="Proteomes" id="UP001272137"/>
    </source>
</evidence>
<sequence>MSHDDARGILDAEYRPPIRRGDLDGFGQGIIVAIIDGVFDQQLAVTPSELRAALARGARIFGASSMGALRAVEVPGVVGVGRIYEMFRDGVVDRDDEVAVTFDAQSLTALCQPLVNIRHALERLAATGTLARPLAKRILRTAQLMPYFDRTYPLILARVGLDDHRDAAQLAEMLASHDLKREDAITLLEYLRNVDAEPAGSAPRMQSAITLPTNARDVPSPDEPLHLWEFGPPLPFRELIEFLAFTGGLRAVALRAVAALASEDIPEITDASELQALFDRRMAQIGRTWHWLTEEEVTTSLRGLGIGTDALQASVVSESIDELRAMVLLRNASAPFLQALRNHLFLDELMLKREAARALSLRWLATRATSCGAAPSARDRDSARRALCRQLDVRDFKGAVRQLSAWGITPSRCEDFVTELALARRAWQADSVVPQPNSRRWRWLPASRKAAGSRRFCMPAATAYKSATRLRNVVGITRVAMITGLGTLGIPNAQAFRPDGQWSSTVGSGKSESAIGARIGAIMEEVEKWAQERYSQNLDRHVVCVSSYRGLRRRAESAVDPATLDLPYDSQYSAKLVMPWVRGFDLAAGAPCLLPAAAASHMRLPLDIYYSPQGARKTVTTNGLASGMTLAEALTHALCEYVERHARTIDAIVNDNPGAPYAARSPVTDLDRAPASTRRLLRRIERAGYRLVARSIAVDIAIPTFIATILLPEGHADGTLFGDGWQQASGWAAHPDPETALNMAILEASQTIMSHIAGAREDLTLAARSLGRHERTESRRRPALVPEFDGDAPRLPFDAIRGLVSDDAAADVRWIVARLRDAGLTRIVMIDYSIAEIAPARVVRVIVPGLETTNPFHTGMRARIALLSDLLGVQYGKPRVGT</sequence>
<dbReference type="PROSITE" id="PS51664">
    <property type="entry name" value="YCAO"/>
    <property type="match status" value="1"/>
</dbReference>
<dbReference type="NCBIfam" id="TIGR00702">
    <property type="entry name" value="YcaO-type kinase domain"/>
    <property type="match status" value="1"/>
</dbReference>
<organism evidence="2 3">
    <name type="scientific">Burkholderia thailandensis</name>
    <dbReference type="NCBI Taxonomy" id="57975"/>
    <lineage>
        <taxon>Bacteria</taxon>
        <taxon>Pseudomonadati</taxon>
        <taxon>Pseudomonadota</taxon>
        <taxon>Betaproteobacteria</taxon>
        <taxon>Burkholderiales</taxon>
        <taxon>Burkholderiaceae</taxon>
        <taxon>Burkholderia</taxon>
        <taxon>pseudomallei group</taxon>
    </lineage>
</organism>
<dbReference type="EMBL" id="QXCT01000001">
    <property type="protein sequence ID" value="MDW9251707.1"/>
    <property type="molecule type" value="Genomic_DNA"/>
</dbReference>
<dbReference type="Gene3D" id="3.30.1330.230">
    <property type="match status" value="1"/>
</dbReference>
<reference evidence="2" key="1">
    <citation type="submission" date="2018-08" db="EMBL/GenBank/DDBJ databases">
        <title>Identification of Burkholderia cepacia strains that express a Burkholderia pseudomallei-like capsular polysaccharide.</title>
        <authorList>
            <person name="Burtnick M.N."/>
            <person name="Vongsouvath M."/>
            <person name="Newton P."/>
            <person name="Wuthiekanun V."/>
            <person name="Limmathurotsakul D."/>
            <person name="Brett P.J."/>
            <person name="Chantratita N."/>
            <person name="Dance D.A."/>
        </authorList>
    </citation>
    <scope>NUCLEOTIDE SEQUENCE</scope>
    <source>
        <strain evidence="2">SBXCC001</strain>
    </source>
</reference>
<dbReference type="AlphaFoldDB" id="A0AAW9CMY4"/>
<proteinExistence type="predicted"/>
<dbReference type="Proteomes" id="UP001272137">
    <property type="component" value="Unassembled WGS sequence"/>
</dbReference>
<dbReference type="PANTHER" id="PTHR37809:SF1">
    <property type="entry name" value="RIBOSOMAL PROTEIN S12 METHYLTHIOTRANSFERASE ACCESSORY FACTOR YCAO"/>
    <property type="match status" value="1"/>
</dbReference>
<dbReference type="RefSeq" id="WP_019255048.1">
    <property type="nucleotide sequence ID" value="NZ_JALGJD010000003.1"/>
</dbReference>
<dbReference type="InterPro" id="IPR003776">
    <property type="entry name" value="YcaO-like_dom"/>
</dbReference>